<comment type="caution">
    <text evidence="11">The sequence shown here is derived from an EMBL/GenBank/DDBJ whole genome shotgun (WGS) entry which is preliminary data.</text>
</comment>
<dbReference type="AlphaFoldDB" id="A0AAV6UDL4"/>
<dbReference type="GO" id="GO:0016125">
    <property type="term" value="P:sterol metabolic process"/>
    <property type="evidence" value="ECO:0007669"/>
    <property type="project" value="UniProtKB-UniRule"/>
</dbReference>
<dbReference type="GO" id="GO:0005794">
    <property type="term" value="C:Golgi apparatus"/>
    <property type="evidence" value="ECO:0007669"/>
    <property type="project" value="TreeGrafter"/>
</dbReference>
<keyword evidence="4 10" id="KW-0812">Transmembrane</keyword>
<dbReference type="GO" id="GO:0097036">
    <property type="term" value="P:regulation of plasma membrane sterol distribution"/>
    <property type="evidence" value="ECO:0007669"/>
    <property type="project" value="UniProtKB-UniRule"/>
</dbReference>
<gene>
    <name evidence="11" type="ORF">JTE90_013557</name>
</gene>
<name>A0AAV6UDL4_9ARAC</name>
<dbReference type="Proteomes" id="UP000827092">
    <property type="component" value="Unassembled WGS sequence"/>
</dbReference>
<dbReference type="GO" id="GO:0032366">
    <property type="term" value="P:intracellular sterol transport"/>
    <property type="evidence" value="ECO:0007669"/>
    <property type="project" value="UniProtKB-UniRule"/>
</dbReference>
<protein>
    <recommendedName>
        <fullName evidence="10">Protein ARV</fullName>
    </recommendedName>
</protein>
<dbReference type="PANTHER" id="PTHR14467:SF0">
    <property type="entry name" value="PROTEIN ARV1"/>
    <property type="match status" value="1"/>
</dbReference>
<evidence type="ECO:0000256" key="4">
    <source>
        <dbReference type="ARBA" id="ARBA00022692"/>
    </source>
</evidence>
<evidence type="ECO:0000256" key="10">
    <source>
        <dbReference type="RuleBase" id="RU368065"/>
    </source>
</evidence>
<evidence type="ECO:0000256" key="6">
    <source>
        <dbReference type="ARBA" id="ARBA00022989"/>
    </source>
</evidence>
<proteinExistence type="inferred from homology"/>
<accession>A0AAV6UDL4</accession>
<keyword evidence="6 10" id="KW-1133">Transmembrane helix</keyword>
<keyword evidence="5 10" id="KW-0256">Endoplasmic reticulum</keyword>
<dbReference type="Pfam" id="PF04161">
    <property type="entry name" value="Arv1"/>
    <property type="match status" value="1"/>
</dbReference>
<reference evidence="11 12" key="1">
    <citation type="journal article" date="2022" name="Nat. Ecol. Evol.">
        <title>A masculinizing supergene underlies an exaggerated male reproductive morph in a spider.</title>
        <authorList>
            <person name="Hendrickx F."/>
            <person name="De Corte Z."/>
            <person name="Sonet G."/>
            <person name="Van Belleghem S.M."/>
            <person name="Kostlbacher S."/>
            <person name="Vangestel C."/>
        </authorList>
    </citation>
    <scope>NUCLEOTIDE SEQUENCE [LARGE SCALE GENOMIC DNA]</scope>
    <source>
        <strain evidence="11">W744_W776</strain>
    </source>
</reference>
<evidence type="ECO:0000256" key="8">
    <source>
        <dbReference type="ARBA" id="ARBA00023098"/>
    </source>
</evidence>
<evidence type="ECO:0000313" key="11">
    <source>
        <dbReference type="EMBL" id="KAG8181595.1"/>
    </source>
</evidence>
<keyword evidence="9 10" id="KW-0472">Membrane</keyword>
<evidence type="ECO:0000256" key="2">
    <source>
        <dbReference type="ARBA" id="ARBA00009187"/>
    </source>
</evidence>
<sequence length="224" mass="26061">MKEVVCVNCGENNPSIYKQFSNEIIKLTNCSKCNELVDKYVETDYSIVIIDMLLLRKEALRHIIFNSNLQVAWKLIVLFILCDAYERIASTEKLSLKESLKHENYINELELNFYLMCLKSFLEYFIFSTLAVVVLYHSQLKNTKMFSSKNLFRSIVIASYGKLFMLPVLVWSKNDEYCETLIILFIFLSQIQVIRVTTSLSSITIVVMLIIISEVACFVLHYII</sequence>
<evidence type="ECO:0000256" key="3">
    <source>
        <dbReference type="ARBA" id="ARBA00022448"/>
    </source>
</evidence>
<comment type="similarity">
    <text evidence="2 10">Belongs to the ARV1 family.</text>
</comment>
<feature type="transmembrane region" description="Helical" evidence="10">
    <location>
        <begin position="200"/>
        <end position="223"/>
    </location>
</feature>
<comment type="function">
    <text evidence="10">Mediator of sterol homeostasis involved in sterol uptake, trafficking and distribution into membranes.</text>
</comment>
<evidence type="ECO:0000256" key="7">
    <source>
        <dbReference type="ARBA" id="ARBA00023055"/>
    </source>
</evidence>
<keyword evidence="12" id="KW-1185">Reference proteome</keyword>
<keyword evidence="3 10" id="KW-0813">Transport</keyword>
<feature type="transmembrane region" description="Helical" evidence="10">
    <location>
        <begin position="151"/>
        <end position="170"/>
    </location>
</feature>
<dbReference type="GO" id="GO:0032541">
    <property type="term" value="C:cortical endoplasmic reticulum"/>
    <property type="evidence" value="ECO:0007669"/>
    <property type="project" value="TreeGrafter"/>
</dbReference>
<keyword evidence="7 10" id="KW-0445">Lipid transport</keyword>
<feature type="transmembrane region" description="Helical" evidence="10">
    <location>
        <begin position="121"/>
        <end position="139"/>
    </location>
</feature>
<evidence type="ECO:0000256" key="9">
    <source>
        <dbReference type="ARBA" id="ARBA00023136"/>
    </source>
</evidence>
<evidence type="ECO:0000256" key="5">
    <source>
        <dbReference type="ARBA" id="ARBA00022824"/>
    </source>
</evidence>
<dbReference type="EMBL" id="JAFNEN010000506">
    <property type="protein sequence ID" value="KAG8181595.1"/>
    <property type="molecule type" value="Genomic_DNA"/>
</dbReference>
<dbReference type="GO" id="GO:0006665">
    <property type="term" value="P:sphingolipid metabolic process"/>
    <property type="evidence" value="ECO:0007669"/>
    <property type="project" value="TreeGrafter"/>
</dbReference>
<dbReference type="GO" id="GO:0005789">
    <property type="term" value="C:endoplasmic reticulum membrane"/>
    <property type="evidence" value="ECO:0007669"/>
    <property type="project" value="UniProtKB-SubCell"/>
</dbReference>
<organism evidence="11 12">
    <name type="scientific">Oedothorax gibbosus</name>
    <dbReference type="NCBI Taxonomy" id="931172"/>
    <lineage>
        <taxon>Eukaryota</taxon>
        <taxon>Metazoa</taxon>
        <taxon>Ecdysozoa</taxon>
        <taxon>Arthropoda</taxon>
        <taxon>Chelicerata</taxon>
        <taxon>Arachnida</taxon>
        <taxon>Araneae</taxon>
        <taxon>Araneomorphae</taxon>
        <taxon>Entelegynae</taxon>
        <taxon>Araneoidea</taxon>
        <taxon>Linyphiidae</taxon>
        <taxon>Erigoninae</taxon>
        <taxon>Oedothorax</taxon>
    </lineage>
</organism>
<feature type="transmembrane region" description="Helical" evidence="10">
    <location>
        <begin position="177"/>
        <end position="194"/>
    </location>
</feature>
<evidence type="ECO:0000313" key="12">
    <source>
        <dbReference type="Proteomes" id="UP000827092"/>
    </source>
</evidence>
<keyword evidence="8 10" id="KW-0443">Lipid metabolism</keyword>
<dbReference type="PANTHER" id="PTHR14467">
    <property type="entry name" value="ARV1"/>
    <property type="match status" value="1"/>
</dbReference>
<evidence type="ECO:0000256" key="1">
    <source>
        <dbReference type="ARBA" id="ARBA00004477"/>
    </source>
</evidence>
<comment type="subcellular location">
    <subcellularLocation>
        <location evidence="1 10">Endoplasmic reticulum membrane</location>
        <topology evidence="1 10">Multi-pass membrane protein</topology>
    </subcellularLocation>
</comment>
<dbReference type="InterPro" id="IPR007290">
    <property type="entry name" value="Arv1"/>
</dbReference>